<dbReference type="SMART" id="SM00587">
    <property type="entry name" value="CHK"/>
    <property type="match status" value="1"/>
</dbReference>
<accession>A0A6P7GWI5</accession>
<protein>
    <submittedName>
        <fullName evidence="2">Uncharacterized protein LOC114343777</fullName>
    </submittedName>
</protein>
<dbReference type="InterPro" id="IPR011009">
    <property type="entry name" value="Kinase-like_dom_sf"/>
</dbReference>
<dbReference type="InterPro" id="IPR015897">
    <property type="entry name" value="CHK_kinase-like"/>
</dbReference>
<feature type="domain" description="CHK kinase-like" evidence="1">
    <location>
        <begin position="227"/>
        <end position="422"/>
    </location>
</feature>
<dbReference type="Gene3D" id="3.90.1200.10">
    <property type="match status" value="1"/>
</dbReference>
<sequence>MPKLRKYDKTKLIEAVKDVQNGALNHIEQLKKKYGIPTPTIEFKLRYPEHKDTLGPSPILTCEEENTLVRWIQEIASKGFPKKANDLKSSVQKFLTENPRPNNFKDNRPGDGWLKRSICTENFTFNVENTTQKGEGYVGELFFVKIDLQQPMNGNDVLHLVVKTNRKNPGSDRSIPIVQDLCKREVFFYDTILKEYQEFQNNKKFPVLLDLVPKCFNTFSENDNEVIILENLKKEGYVLHSREEPMNILHLEMGLKSYAKLHVISFALKNQKRDIFENISKTCSSLVKEMFLTSKKLFDTKTHLLVETLKEAGRPDLSTVYEKYINEKSIYNRFMDVGDTVSKDQALIHADCHNGNMMFQYKTDDKTVPLRMVLLDFQAVCLHSPVIDVSFFLWNNISPSEAQKIRYFVEYYYTEFCSYLNQLGSDAKYFPEAFSKNI</sequence>
<name>A0A6P7GWI5_DIAVI</name>
<organism evidence="2">
    <name type="scientific">Diabrotica virgifera virgifera</name>
    <name type="common">western corn rootworm</name>
    <dbReference type="NCBI Taxonomy" id="50390"/>
    <lineage>
        <taxon>Eukaryota</taxon>
        <taxon>Metazoa</taxon>
        <taxon>Ecdysozoa</taxon>
        <taxon>Arthropoda</taxon>
        <taxon>Hexapoda</taxon>
        <taxon>Insecta</taxon>
        <taxon>Pterygota</taxon>
        <taxon>Neoptera</taxon>
        <taxon>Endopterygota</taxon>
        <taxon>Coleoptera</taxon>
        <taxon>Polyphaga</taxon>
        <taxon>Cucujiformia</taxon>
        <taxon>Chrysomeloidea</taxon>
        <taxon>Chrysomelidae</taxon>
        <taxon>Galerucinae</taxon>
        <taxon>Diabroticina</taxon>
        <taxon>Diabroticites</taxon>
        <taxon>Diabrotica</taxon>
    </lineage>
</organism>
<reference evidence="2" key="1">
    <citation type="submission" date="2025-08" db="UniProtKB">
        <authorList>
            <consortium name="RefSeq"/>
        </authorList>
    </citation>
    <scope>IDENTIFICATION</scope>
    <source>
        <tissue evidence="2">Whole insect</tissue>
    </source>
</reference>
<gene>
    <name evidence="2" type="primary">LOC114343777</name>
</gene>
<dbReference type="PANTHER" id="PTHR11012:SF30">
    <property type="entry name" value="PROTEIN KINASE-LIKE DOMAIN-CONTAINING"/>
    <property type="match status" value="1"/>
</dbReference>
<dbReference type="InterPro" id="IPR004119">
    <property type="entry name" value="EcKL"/>
</dbReference>
<dbReference type="InParanoid" id="A0A6P7GWI5"/>
<dbReference type="AlphaFoldDB" id="A0A6P7GWI5"/>
<dbReference type="SUPFAM" id="SSF56112">
    <property type="entry name" value="Protein kinase-like (PK-like)"/>
    <property type="match status" value="1"/>
</dbReference>
<evidence type="ECO:0000259" key="1">
    <source>
        <dbReference type="SMART" id="SM00587"/>
    </source>
</evidence>
<evidence type="ECO:0000313" key="2">
    <source>
        <dbReference type="RefSeq" id="XP_028150422.1"/>
    </source>
</evidence>
<dbReference type="Pfam" id="PF02958">
    <property type="entry name" value="EcKL"/>
    <property type="match status" value="1"/>
</dbReference>
<proteinExistence type="predicted"/>
<dbReference type="PANTHER" id="PTHR11012">
    <property type="entry name" value="PROTEIN KINASE-LIKE DOMAIN-CONTAINING"/>
    <property type="match status" value="1"/>
</dbReference>
<dbReference type="RefSeq" id="XP_028150422.1">
    <property type="nucleotide sequence ID" value="XM_028294621.1"/>
</dbReference>